<proteinExistence type="predicted"/>
<organism evidence="1 2">
    <name type="scientific">Portunus trituberculatus</name>
    <name type="common">Swimming crab</name>
    <name type="synonym">Neptunus trituberculatus</name>
    <dbReference type="NCBI Taxonomy" id="210409"/>
    <lineage>
        <taxon>Eukaryota</taxon>
        <taxon>Metazoa</taxon>
        <taxon>Ecdysozoa</taxon>
        <taxon>Arthropoda</taxon>
        <taxon>Crustacea</taxon>
        <taxon>Multicrustacea</taxon>
        <taxon>Malacostraca</taxon>
        <taxon>Eumalacostraca</taxon>
        <taxon>Eucarida</taxon>
        <taxon>Decapoda</taxon>
        <taxon>Pleocyemata</taxon>
        <taxon>Brachyura</taxon>
        <taxon>Eubrachyura</taxon>
        <taxon>Portunoidea</taxon>
        <taxon>Portunidae</taxon>
        <taxon>Portuninae</taxon>
        <taxon>Portunus</taxon>
    </lineage>
</organism>
<keyword evidence="2" id="KW-1185">Reference proteome</keyword>
<dbReference type="AlphaFoldDB" id="A0A5B7F6V3"/>
<dbReference type="PANTHER" id="PTHR21579:SF20">
    <property type="entry name" value="PROTEIN TINCAR"/>
    <property type="match status" value="1"/>
</dbReference>
<protein>
    <submittedName>
        <fullName evidence="1">Uncharacterized protein</fullName>
    </submittedName>
</protein>
<sequence>MLTSSQFAIHSFADTKCFRNIDFRCHRATGTVWWSELSRVLPQRERLSIFNLLATYAGTPTPATPGPVAMRYEASTSVTFQAMDITTRRDGEGGADGEEGVEEEDMWHIGEIPWGPFSPHFFNYLLAHLVYAGRYAGVFWGTNKALGLVFFFQLILNAAQSIFSINGFQVTLCPHSTTAPCWSKPAPQSTLRTHPLPHIAPRSPPPHILYPQSPTPRPLRPPRIPLHTAFPYSEF</sequence>
<dbReference type="EMBL" id="VSRR010005777">
    <property type="protein sequence ID" value="MPC43320.1"/>
    <property type="molecule type" value="Genomic_DNA"/>
</dbReference>
<name>A0A5B7F6V3_PORTR</name>
<reference evidence="1 2" key="1">
    <citation type="submission" date="2019-05" db="EMBL/GenBank/DDBJ databases">
        <title>Another draft genome of Portunus trituberculatus and its Hox gene families provides insights of decapod evolution.</title>
        <authorList>
            <person name="Jeong J.-H."/>
            <person name="Song I."/>
            <person name="Kim S."/>
            <person name="Choi T."/>
            <person name="Kim D."/>
            <person name="Ryu S."/>
            <person name="Kim W."/>
        </authorList>
    </citation>
    <scope>NUCLEOTIDE SEQUENCE [LARGE SCALE GENOMIC DNA]</scope>
    <source>
        <tissue evidence="1">Muscle</tissue>
    </source>
</reference>
<evidence type="ECO:0000313" key="2">
    <source>
        <dbReference type="Proteomes" id="UP000324222"/>
    </source>
</evidence>
<comment type="caution">
    <text evidence="1">The sequence shown here is derived from an EMBL/GenBank/DDBJ whole genome shotgun (WGS) entry which is preliminary data.</text>
</comment>
<dbReference type="OrthoDB" id="10033661at2759"/>
<dbReference type="InterPro" id="IPR053291">
    <property type="entry name" value="Ommatidial_diff-associated"/>
</dbReference>
<gene>
    <name evidence="1" type="ORF">E2C01_036964</name>
</gene>
<accession>A0A5B7F6V3</accession>
<dbReference type="Proteomes" id="UP000324222">
    <property type="component" value="Unassembled WGS sequence"/>
</dbReference>
<dbReference type="PANTHER" id="PTHR21579">
    <property type="entry name" value="PROTEIN TINCAR"/>
    <property type="match status" value="1"/>
</dbReference>
<evidence type="ECO:0000313" key="1">
    <source>
        <dbReference type="EMBL" id="MPC43320.1"/>
    </source>
</evidence>